<dbReference type="AlphaFoldDB" id="A0A2T7P6C9"/>
<reference evidence="1 2" key="1">
    <citation type="submission" date="2018-04" db="EMBL/GenBank/DDBJ databases">
        <title>The genome of golden apple snail Pomacea canaliculata provides insight into stress tolerance and invasive adaptation.</title>
        <authorList>
            <person name="Liu C."/>
            <person name="Liu B."/>
            <person name="Ren Y."/>
            <person name="Zhang Y."/>
            <person name="Wang H."/>
            <person name="Li S."/>
            <person name="Jiang F."/>
            <person name="Yin L."/>
            <person name="Zhang G."/>
            <person name="Qian W."/>
            <person name="Fan W."/>
        </authorList>
    </citation>
    <scope>NUCLEOTIDE SEQUENCE [LARGE SCALE GENOMIC DNA]</scope>
    <source>
        <strain evidence="1">SZHN2017</strain>
        <tissue evidence="1">Muscle</tissue>
    </source>
</reference>
<evidence type="ECO:0000313" key="2">
    <source>
        <dbReference type="Proteomes" id="UP000245119"/>
    </source>
</evidence>
<dbReference type="EMBL" id="PZQS01000006">
    <property type="protein sequence ID" value="PVD28980.1"/>
    <property type="molecule type" value="Genomic_DNA"/>
</dbReference>
<comment type="caution">
    <text evidence="1">The sequence shown here is derived from an EMBL/GenBank/DDBJ whole genome shotgun (WGS) entry which is preliminary data.</text>
</comment>
<evidence type="ECO:0000313" key="1">
    <source>
        <dbReference type="EMBL" id="PVD28980.1"/>
    </source>
</evidence>
<protein>
    <submittedName>
        <fullName evidence="1">Uncharacterized protein</fullName>
    </submittedName>
</protein>
<sequence>MLSRMGIEPDALTAFGFGCRCSLTPQRPLPVVVQVMSPAFTEEGRKTRTCLRRHCTAPPVSPCQRLHQAQPEGTGHRSQVTGQGASVFVVRGTGGRGGASHSCDNIEVYKCMCWS</sequence>
<dbReference type="Proteomes" id="UP000245119">
    <property type="component" value="Linkage Group LG6"/>
</dbReference>
<organism evidence="1 2">
    <name type="scientific">Pomacea canaliculata</name>
    <name type="common">Golden apple snail</name>
    <dbReference type="NCBI Taxonomy" id="400727"/>
    <lineage>
        <taxon>Eukaryota</taxon>
        <taxon>Metazoa</taxon>
        <taxon>Spiralia</taxon>
        <taxon>Lophotrochozoa</taxon>
        <taxon>Mollusca</taxon>
        <taxon>Gastropoda</taxon>
        <taxon>Caenogastropoda</taxon>
        <taxon>Architaenioglossa</taxon>
        <taxon>Ampullarioidea</taxon>
        <taxon>Ampullariidae</taxon>
        <taxon>Pomacea</taxon>
    </lineage>
</organism>
<gene>
    <name evidence="1" type="ORF">C0Q70_11577</name>
</gene>
<proteinExistence type="predicted"/>
<keyword evidence="2" id="KW-1185">Reference proteome</keyword>
<name>A0A2T7P6C9_POMCA</name>
<accession>A0A2T7P6C9</accession>